<evidence type="ECO:0000313" key="1">
    <source>
        <dbReference type="EMBL" id="CED83775.1"/>
    </source>
</evidence>
<name>A0A0F7ST82_PHARH</name>
<organism evidence="1">
    <name type="scientific">Phaffia rhodozyma</name>
    <name type="common">Yeast</name>
    <name type="synonym">Xanthophyllomyces dendrorhous</name>
    <dbReference type="NCBI Taxonomy" id="264483"/>
    <lineage>
        <taxon>Eukaryota</taxon>
        <taxon>Fungi</taxon>
        <taxon>Dikarya</taxon>
        <taxon>Basidiomycota</taxon>
        <taxon>Agaricomycotina</taxon>
        <taxon>Tremellomycetes</taxon>
        <taxon>Cystofilobasidiales</taxon>
        <taxon>Mrakiaceae</taxon>
        <taxon>Phaffia</taxon>
    </lineage>
</organism>
<reference evidence="1" key="1">
    <citation type="submission" date="2014-08" db="EMBL/GenBank/DDBJ databases">
        <authorList>
            <person name="Sharma Rahul"/>
            <person name="Thines Marco"/>
        </authorList>
    </citation>
    <scope>NUCLEOTIDE SEQUENCE</scope>
</reference>
<proteinExistence type="predicted"/>
<dbReference type="SUPFAM" id="SSF49785">
    <property type="entry name" value="Galactose-binding domain-like"/>
    <property type="match status" value="1"/>
</dbReference>
<protein>
    <submittedName>
        <fullName evidence="1">Galactose-binding domain-like</fullName>
    </submittedName>
</protein>
<dbReference type="AlphaFoldDB" id="A0A0F7ST82"/>
<dbReference type="InterPro" id="IPR008979">
    <property type="entry name" value="Galactose-bd-like_sf"/>
</dbReference>
<sequence length="171" mass="18589">MASAKSSPAVPLITPDVVVRVSSTLDKSVSKKYLTDGDSETCWASANGLPQSITLVFPNAVIPSDLSITFAGGFVGTHCSLSYASPPGPSKTFRPWAKFYPADSNRSQSFSVGPTDEEVGLNDEVRKDGATTWKVEFEKGSDFFGRITVYEFGITGWNVVRKIRRLNDCRP</sequence>
<dbReference type="Gene3D" id="2.60.120.260">
    <property type="entry name" value="Galactose-binding domain-like"/>
    <property type="match status" value="1"/>
</dbReference>
<accession>A0A0F7ST82</accession>
<dbReference type="EMBL" id="LN483157">
    <property type="protein sequence ID" value="CED83775.1"/>
    <property type="molecule type" value="Genomic_DNA"/>
</dbReference>